<evidence type="ECO:0000256" key="1">
    <source>
        <dbReference type="ARBA" id="ARBA00005437"/>
    </source>
</evidence>
<dbReference type="InParanoid" id="A0A1Y2M7R1"/>
<dbReference type="Proteomes" id="UP000193240">
    <property type="component" value="Unassembled WGS sequence"/>
</dbReference>
<reference evidence="2 3" key="1">
    <citation type="journal article" date="2017" name="Genome Announc.">
        <title>Genome sequence of the saprophytic ascomycete Epicoccum nigrum ICMP 19927 strain isolated from New Zealand.</title>
        <authorList>
            <person name="Fokin M."/>
            <person name="Fleetwood D."/>
            <person name="Weir B.S."/>
            <person name="Villas-Boas S.G."/>
        </authorList>
    </citation>
    <scope>NUCLEOTIDE SEQUENCE [LARGE SCALE GENOMIC DNA]</scope>
    <source>
        <strain evidence="2 3">ICMP 19927</strain>
    </source>
</reference>
<dbReference type="EMBL" id="KZ107840">
    <property type="protein sequence ID" value="OSS52042.1"/>
    <property type="molecule type" value="Genomic_DNA"/>
</dbReference>
<dbReference type="Gene3D" id="2.40.160.200">
    <property type="entry name" value="LURP1-related"/>
    <property type="match status" value="1"/>
</dbReference>
<dbReference type="InterPro" id="IPR007612">
    <property type="entry name" value="LOR"/>
</dbReference>
<comment type="similarity">
    <text evidence="1">Belongs to the LOR family.</text>
</comment>
<dbReference type="InterPro" id="IPR025659">
    <property type="entry name" value="Tubby-like_C"/>
</dbReference>
<keyword evidence="3" id="KW-1185">Reference proteome</keyword>
<dbReference type="STRING" id="105696.A0A1Y2M7R1"/>
<dbReference type="OMA" id="LEMKGNW"/>
<name>A0A1Y2M7R1_EPING</name>
<dbReference type="PANTHER" id="PTHR31087">
    <property type="match status" value="1"/>
</dbReference>
<gene>
    <name evidence="2" type="ORF">B5807_03551</name>
</gene>
<dbReference type="InterPro" id="IPR038595">
    <property type="entry name" value="LOR_sf"/>
</dbReference>
<dbReference type="SUPFAM" id="SSF54518">
    <property type="entry name" value="Tubby C-terminal domain-like"/>
    <property type="match status" value="1"/>
</dbReference>
<evidence type="ECO:0000313" key="2">
    <source>
        <dbReference type="EMBL" id="OSS52042.1"/>
    </source>
</evidence>
<organism evidence="2 3">
    <name type="scientific">Epicoccum nigrum</name>
    <name type="common">Soil fungus</name>
    <name type="synonym">Epicoccum purpurascens</name>
    <dbReference type="NCBI Taxonomy" id="105696"/>
    <lineage>
        <taxon>Eukaryota</taxon>
        <taxon>Fungi</taxon>
        <taxon>Dikarya</taxon>
        <taxon>Ascomycota</taxon>
        <taxon>Pezizomycotina</taxon>
        <taxon>Dothideomycetes</taxon>
        <taxon>Pleosporomycetidae</taxon>
        <taxon>Pleosporales</taxon>
        <taxon>Pleosporineae</taxon>
        <taxon>Didymellaceae</taxon>
        <taxon>Epicoccum</taxon>
    </lineage>
</organism>
<evidence type="ECO:0008006" key="4">
    <source>
        <dbReference type="Google" id="ProtNLM"/>
    </source>
</evidence>
<accession>A0A1Y2M7R1</accession>
<protein>
    <recommendedName>
        <fullName evidence="4">Tubby C-terminal domain-containing protein</fullName>
    </recommendedName>
</protein>
<evidence type="ECO:0000313" key="3">
    <source>
        <dbReference type="Proteomes" id="UP000193240"/>
    </source>
</evidence>
<dbReference type="AlphaFoldDB" id="A0A1Y2M7R1"/>
<dbReference type="Pfam" id="PF04525">
    <property type="entry name" value="LOR"/>
    <property type="match status" value="1"/>
</dbReference>
<dbReference type="PANTHER" id="PTHR31087:SF161">
    <property type="entry name" value="TUBBY C 2 FAMILY PROTEIN"/>
    <property type="match status" value="1"/>
</dbReference>
<sequence length="207" mass="22358">MMAAPAPVPSPIGIFPQFFAQQPETVLLQLKIFSLASTDYLIKLANGTPVLRVEAKGMSFSGRKKMFDMQGTHLFDIVKEKFHLHTTFAVEDASGGKIMEVRSSVKLIGSKATATFTSTQTGKVESLTMKGKWADSSADIIDEAQSNLVVAHIDRKIAPFSVKLNKQQYAVTVAPGVDMALVAALCICLDEKHNEKSTNVALLGSIS</sequence>
<proteinExistence type="inferred from homology"/>